<dbReference type="InterPro" id="IPR050109">
    <property type="entry name" value="HTH-type_TetR-like_transc_reg"/>
</dbReference>
<keyword evidence="2 4" id="KW-0238">DNA-binding</keyword>
<dbReference type="Proteomes" id="UP000470246">
    <property type="component" value="Unassembled WGS sequence"/>
</dbReference>
<evidence type="ECO:0000256" key="4">
    <source>
        <dbReference type="PROSITE-ProRule" id="PRU00335"/>
    </source>
</evidence>
<evidence type="ECO:0000259" key="5">
    <source>
        <dbReference type="PROSITE" id="PS50977"/>
    </source>
</evidence>
<comment type="caution">
    <text evidence="6">The sequence shown here is derived from an EMBL/GenBank/DDBJ whole genome shotgun (WGS) entry which is preliminary data.</text>
</comment>
<evidence type="ECO:0000256" key="3">
    <source>
        <dbReference type="ARBA" id="ARBA00023163"/>
    </source>
</evidence>
<dbReference type="PANTHER" id="PTHR30055">
    <property type="entry name" value="HTH-TYPE TRANSCRIPTIONAL REGULATOR RUTR"/>
    <property type="match status" value="1"/>
</dbReference>
<dbReference type="PANTHER" id="PTHR30055:SF148">
    <property type="entry name" value="TETR-FAMILY TRANSCRIPTIONAL REGULATOR"/>
    <property type="match status" value="1"/>
</dbReference>
<dbReference type="EMBL" id="JAAGWF010000023">
    <property type="protein sequence ID" value="NEK60032.1"/>
    <property type="molecule type" value="Genomic_DNA"/>
</dbReference>
<keyword evidence="1" id="KW-0805">Transcription regulation</keyword>
<keyword evidence="7" id="KW-1185">Reference proteome</keyword>
<sequence length="198" mass="21519">MTQVRAPRRRGTEVTAAIEAAVMAIVVEKGADAVTMEAVAARAGTSKPVLYRRWPDRAALLRDVLLRRATGAIPAEDTGSYRTDMLAILRGWAAVLTGPGSRVIQAIVAAMAQDPDFAAAFREGVIGWRKREMADLLARGIDRGDVRPDVPVEIARELGQGILWHRFLITGDPIDDEVVVQIVDEVLVPFVSPARSSR</sequence>
<evidence type="ECO:0000256" key="1">
    <source>
        <dbReference type="ARBA" id="ARBA00023015"/>
    </source>
</evidence>
<dbReference type="PROSITE" id="PS50977">
    <property type="entry name" value="HTH_TETR_2"/>
    <property type="match status" value="1"/>
</dbReference>
<dbReference type="SUPFAM" id="SSF46689">
    <property type="entry name" value="Homeodomain-like"/>
    <property type="match status" value="1"/>
</dbReference>
<dbReference type="InterPro" id="IPR011075">
    <property type="entry name" value="TetR_C"/>
</dbReference>
<name>A0A7K3W5C3_9ACTN</name>
<dbReference type="GO" id="GO:0003700">
    <property type="term" value="F:DNA-binding transcription factor activity"/>
    <property type="evidence" value="ECO:0007669"/>
    <property type="project" value="TreeGrafter"/>
</dbReference>
<dbReference type="SUPFAM" id="SSF48498">
    <property type="entry name" value="Tetracyclin repressor-like, C-terminal domain"/>
    <property type="match status" value="1"/>
</dbReference>
<dbReference type="Pfam" id="PF00440">
    <property type="entry name" value="TetR_N"/>
    <property type="match status" value="1"/>
</dbReference>
<dbReference type="Gene3D" id="1.10.357.10">
    <property type="entry name" value="Tetracycline Repressor, domain 2"/>
    <property type="match status" value="1"/>
</dbReference>
<gene>
    <name evidence="6" type="ORF">GCU56_19435</name>
</gene>
<dbReference type="AlphaFoldDB" id="A0A7K3W5C3"/>
<dbReference type="InterPro" id="IPR009057">
    <property type="entry name" value="Homeodomain-like_sf"/>
</dbReference>
<dbReference type="GO" id="GO:0000976">
    <property type="term" value="F:transcription cis-regulatory region binding"/>
    <property type="evidence" value="ECO:0007669"/>
    <property type="project" value="TreeGrafter"/>
</dbReference>
<evidence type="ECO:0000313" key="7">
    <source>
        <dbReference type="Proteomes" id="UP000470246"/>
    </source>
</evidence>
<feature type="DNA-binding region" description="H-T-H motif" evidence="4">
    <location>
        <begin position="35"/>
        <end position="54"/>
    </location>
</feature>
<organism evidence="6 7">
    <name type="scientific">Geodermatophilus sabuli</name>
    <dbReference type="NCBI Taxonomy" id="1564158"/>
    <lineage>
        <taxon>Bacteria</taxon>
        <taxon>Bacillati</taxon>
        <taxon>Actinomycetota</taxon>
        <taxon>Actinomycetes</taxon>
        <taxon>Geodermatophilales</taxon>
        <taxon>Geodermatophilaceae</taxon>
        <taxon>Geodermatophilus</taxon>
    </lineage>
</organism>
<accession>A0A7K3W5C3</accession>
<evidence type="ECO:0000313" key="6">
    <source>
        <dbReference type="EMBL" id="NEK60032.1"/>
    </source>
</evidence>
<keyword evidence="3" id="KW-0804">Transcription</keyword>
<feature type="domain" description="HTH tetR-type" evidence="5">
    <location>
        <begin position="12"/>
        <end position="72"/>
    </location>
</feature>
<dbReference type="InterPro" id="IPR036271">
    <property type="entry name" value="Tet_transcr_reg_TetR-rel_C_sf"/>
</dbReference>
<evidence type="ECO:0000256" key="2">
    <source>
        <dbReference type="ARBA" id="ARBA00023125"/>
    </source>
</evidence>
<dbReference type="Pfam" id="PF16859">
    <property type="entry name" value="TetR_C_11"/>
    <property type="match status" value="1"/>
</dbReference>
<reference evidence="6 7" key="1">
    <citation type="submission" date="2020-02" db="EMBL/GenBank/DDBJ databases">
        <title>Geodermatophilus sabuli CPCC 205279 I12A-02694.</title>
        <authorList>
            <person name="Jiang Z."/>
        </authorList>
    </citation>
    <scope>NUCLEOTIDE SEQUENCE [LARGE SCALE GENOMIC DNA]</scope>
    <source>
        <strain evidence="6 7">I12A-02694</strain>
    </source>
</reference>
<proteinExistence type="predicted"/>
<protein>
    <submittedName>
        <fullName evidence="6">TetR/AcrR family transcriptional regulator</fullName>
    </submittedName>
</protein>
<dbReference type="Gene3D" id="1.10.10.60">
    <property type="entry name" value="Homeodomain-like"/>
    <property type="match status" value="1"/>
</dbReference>
<dbReference type="RefSeq" id="WP_163483406.1">
    <property type="nucleotide sequence ID" value="NZ_JAAGWF010000023.1"/>
</dbReference>
<dbReference type="InterPro" id="IPR001647">
    <property type="entry name" value="HTH_TetR"/>
</dbReference>